<dbReference type="Gene3D" id="1.20.120.1490">
    <property type="match status" value="1"/>
</dbReference>
<reference evidence="1 2" key="1">
    <citation type="journal article" date="2008" name="J. Bacteriol.">
        <title>'Candidatus Cloacamonas acidaminovorans': genome sequence reconstruction provides a first glimpse of a new bacterial division.</title>
        <authorList>
            <person name="Pelletier E."/>
            <person name="Kreimeyer A."/>
            <person name="Bocs S."/>
            <person name="Rouy Z."/>
            <person name="Gyapay G."/>
            <person name="Chouari R."/>
            <person name="Riviere D."/>
            <person name="Ganesan A."/>
            <person name="Daegelen P."/>
            <person name="Sghir A."/>
            <person name="Cohen G.N."/>
            <person name="Medigue C."/>
            <person name="Weissenbach J."/>
            <person name="Le Paslier D."/>
        </authorList>
    </citation>
    <scope>NUCLEOTIDE SEQUENCE [LARGE SCALE GENOMIC DNA]</scope>
    <source>
        <strain evidence="2">Evry</strain>
    </source>
</reference>
<dbReference type="AlphaFoldDB" id="B0VIZ0"/>
<dbReference type="Proteomes" id="UP000002019">
    <property type="component" value="Chromosome"/>
</dbReference>
<evidence type="ECO:0008006" key="3">
    <source>
        <dbReference type="Google" id="ProtNLM"/>
    </source>
</evidence>
<dbReference type="HOGENOM" id="CLU_2192366_0_0_0"/>
<dbReference type="KEGG" id="caci:CLOAM0140"/>
<proteinExistence type="predicted"/>
<name>B0VIZ0_CLOAI</name>
<keyword evidence="2" id="KW-1185">Reference proteome</keyword>
<dbReference type="EMBL" id="CU466930">
    <property type="protein sequence ID" value="CAO80050.1"/>
    <property type="molecule type" value="Genomic_DNA"/>
</dbReference>
<dbReference type="STRING" id="459349.CLOAM0140"/>
<gene>
    <name evidence="1" type="ordered locus">CLOAM0140</name>
</gene>
<sequence length="108" mass="12826">MRGSRPHFGPPPFERDEEIRNLRDKFETIKHSLMLELAKDPVDMAKVNALIDSSLVAQNNLERRLAERMVAYRKTLTAEEAQEHFQRRAEFAKKRLNRDNIPKNRRNR</sequence>
<accession>B0VIZ0</accession>
<evidence type="ECO:0000313" key="1">
    <source>
        <dbReference type="EMBL" id="CAO80050.1"/>
    </source>
</evidence>
<organism evidence="1 2">
    <name type="scientific">Cloacimonas acidaminovorans (strain Evry)</name>
    <dbReference type="NCBI Taxonomy" id="459349"/>
    <lineage>
        <taxon>Bacteria</taxon>
        <taxon>Pseudomonadati</taxon>
        <taxon>Candidatus Cloacimonadota</taxon>
        <taxon>Candidatus Cloacimonadia</taxon>
        <taxon>Candidatus Cloacimonadales</taxon>
        <taxon>Candidatus Cloacimonadaceae</taxon>
        <taxon>Candidatus Cloacimonas</taxon>
    </lineage>
</organism>
<protein>
    <recommendedName>
        <fullName evidence="3">Periplasmic heavy metal sensor</fullName>
    </recommendedName>
</protein>
<evidence type="ECO:0000313" key="2">
    <source>
        <dbReference type="Proteomes" id="UP000002019"/>
    </source>
</evidence>